<accession>A0A170PJU3</accession>
<dbReference type="AlphaFoldDB" id="A0A170PJU3"/>
<keyword evidence="2" id="KW-1185">Reference proteome</keyword>
<gene>
    <name evidence="1" type="ORF">CFX0092_B0453</name>
</gene>
<dbReference type="EMBL" id="LN890656">
    <property type="protein sequence ID" value="CUS05987.1"/>
    <property type="molecule type" value="Genomic_DNA"/>
</dbReference>
<evidence type="ECO:0000313" key="2">
    <source>
        <dbReference type="Proteomes" id="UP000215027"/>
    </source>
</evidence>
<sequence>MINPQINYELRITNYQLRITN</sequence>
<name>A0A170PJU3_9CHLR</name>
<reference evidence="1" key="1">
    <citation type="submission" date="2016-01" db="EMBL/GenBank/DDBJ databases">
        <authorList>
            <person name="Mcilroy J.S."/>
            <person name="Karst M S."/>
            <person name="Albertsen M."/>
        </authorList>
    </citation>
    <scope>NUCLEOTIDE SEQUENCE</scope>
    <source>
        <strain evidence="1">Cfx-K</strain>
    </source>
</reference>
<protein>
    <submittedName>
        <fullName evidence="1">Uncharacterized protein</fullName>
    </submittedName>
</protein>
<dbReference type="KEGG" id="pbf:CFX0092_B0453"/>
<dbReference type="Proteomes" id="UP000215027">
    <property type="component" value="Chromosome II"/>
</dbReference>
<proteinExistence type="predicted"/>
<evidence type="ECO:0000313" key="1">
    <source>
        <dbReference type="EMBL" id="CUS05987.1"/>
    </source>
</evidence>
<organism evidence="1 2">
    <name type="scientific">Candidatus Promineifilum breve</name>
    <dbReference type="NCBI Taxonomy" id="1806508"/>
    <lineage>
        <taxon>Bacteria</taxon>
        <taxon>Bacillati</taxon>
        <taxon>Chloroflexota</taxon>
        <taxon>Ardenticatenia</taxon>
        <taxon>Candidatus Promineifilales</taxon>
        <taxon>Candidatus Promineifilaceae</taxon>
        <taxon>Candidatus Promineifilum</taxon>
    </lineage>
</organism>